<keyword evidence="6" id="KW-0067">ATP-binding</keyword>
<evidence type="ECO:0000256" key="3">
    <source>
        <dbReference type="ARBA" id="ARBA00022741"/>
    </source>
</evidence>
<dbReference type="FunFam" id="1.20.120.1080:FF:000005">
    <property type="entry name" value="ATP-dependent helicase HrpA"/>
    <property type="match status" value="1"/>
</dbReference>
<dbReference type="InterPro" id="IPR010222">
    <property type="entry name" value="RNA_helicase_HrpA"/>
</dbReference>
<dbReference type="FunFam" id="3.40.50.300:FF:000439">
    <property type="entry name" value="ATP-dependent RNA helicase HrpA"/>
    <property type="match status" value="1"/>
</dbReference>
<feature type="domain" description="Helicase ATP-binding" evidence="8">
    <location>
        <begin position="76"/>
        <end position="239"/>
    </location>
</feature>
<dbReference type="SUPFAM" id="SSF52540">
    <property type="entry name" value="P-loop containing nucleoside triphosphate hydrolases"/>
    <property type="match status" value="1"/>
</dbReference>
<dbReference type="FunFam" id="3.40.50.300:FF:000575">
    <property type="entry name" value="ATP-dependent helicase hrpA"/>
    <property type="match status" value="1"/>
</dbReference>
<dbReference type="Pfam" id="PF04408">
    <property type="entry name" value="WHD_HA2"/>
    <property type="match status" value="1"/>
</dbReference>
<evidence type="ECO:0000259" key="8">
    <source>
        <dbReference type="PROSITE" id="PS51192"/>
    </source>
</evidence>
<dbReference type="Pfam" id="PF21010">
    <property type="entry name" value="HA2_C"/>
    <property type="match status" value="1"/>
</dbReference>
<evidence type="ECO:0000256" key="5">
    <source>
        <dbReference type="ARBA" id="ARBA00022806"/>
    </source>
</evidence>
<dbReference type="SMART" id="SM00847">
    <property type="entry name" value="HA2"/>
    <property type="match status" value="1"/>
</dbReference>
<dbReference type="InterPro" id="IPR007502">
    <property type="entry name" value="Helicase-assoc_dom"/>
</dbReference>
<dbReference type="GO" id="GO:0003724">
    <property type="term" value="F:RNA helicase activity"/>
    <property type="evidence" value="ECO:0007669"/>
    <property type="project" value="UniProtKB-EC"/>
</dbReference>
<evidence type="ECO:0000313" key="10">
    <source>
        <dbReference type="EMBL" id="UGS36372.1"/>
    </source>
</evidence>
<dbReference type="InterPro" id="IPR048333">
    <property type="entry name" value="HA2_WH"/>
</dbReference>
<accession>A0A9E7C1A4</accession>
<dbReference type="PROSITE" id="PS51194">
    <property type="entry name" value="HELICASE_CTER"/>
    <property type="match status" value="1"/>
</dbReference>
<dbReference type="SMART" id="SM00487">
    <property type="entry name" value="DEXDc"/>
    <property type="match status" value="1"/>
</dbReference>
<dbReference type="Gene3D" id="1.20.120.1080">
    <property type="match status" value="1"/>
</dbReference>
<dbReference type="GO" id="GO:0005524">
    <property type="term" value="F:ATP binding"/>
    <property type="evidence" value="ECO:0007669"/>
    <property type="project" value="UniProtKB-KW"/>
</dbReference>
<evidence type="ECO:0000256" key="1">
    <source>
        <dbReference type="ARBA" id="ARBA00008792"/>
    </source>
</evidence>
<dbReference type="InterPro" id="IPR027417">
    <property type="entry name" value="P-loop_NTPase"/>
</dbReference>
<dbReference type="Proteomes" id="UP001162834">
    <property type="component" value="Chromosome"/>
</dbReference>
<comment type="catalytic activity">
    <reaction evidence="7">
        <text>ATP + H2O = ADP + phosphate + H(+)</text>
        <dbReference type="Rhea" id="RHEA:13065"/>
        <dbReference type="ChEBI" id="CHEBI:15377"/>
        <dbReference type="ChEBI" id="CHEBI:15378"/>
        <dbReference type="ChEBI" id="CHEBI:30616"/>
        <dbReference type="ChEBI" id="CHEBI:43474"/>
        <dbReference type="ChEBI" id="CHEBI:456216"/>
        <dbReference type="EC" id="3.6.4.13"/>
    </reaction>
</comment>
<dbReference type="EC" id="3.6.4.13" evidence="2"/>
<evidence type="ECO:0000256" key="7">
    <source>
        <dbReference type="ARBA" id="ARBA00047984"/>
    </source>
</evidence>
<keyword evidence="4" id="KW-0378">Hydrolase</keyword>
<dbReference type="RefSeq" id="WP_259316044.1">
    <property type="nucleotide sequence ID" value="NZ_CP087164.1"/>
</dbReference>
<organism evidence="10 11">
    <name type="scientific">Capillimicrobium parvum</name>
    <dbReference type="NCBI Taxonomy" id="2884022"/>
    <lineage>
        <taxon>Bacteria</taxon>
        <taxon>Bacillati</taxon>
        <taxon>Actinomycetota</taxon>
        <taxon>Thermoleophilia</taxon>
        <taxon>Solirubrobacterales</taxon>
        <taxon>Capillimicrobiaceae</taxon>
        <taxon>Capillimicrobium</taxon>
    </lineage>
</organism>
<evidence type="ECO:0000259" key="9">
    <source>
        <dbReference type="PROSITE" id="PS51194"/>
    </source>
</evidence>
<evidence type="ECO:0000256" key="4">
    <source>
        <dbReference type="ARBA" id="ARBA00022801"/>
    </source>
</evidence>
<sequence length="1281" mass="142754">MATTTSVLRDRLADLTLRDEHRLRRRLDRAQDARARERVEEEIDRAAAHAARRRDAVPAVTYPEQLPVSARREEIAAAIAAHQVVVVAGETGSGKTTQLPKICLELGRGVRGAIAHTQPRRLAARTVAQRIADELDVPLGDAVGYAVRFNDRSSQDTLVRLMTDGLLLAEIQRDPLLRRYDTVIVDEAHERSLNIDFLLGYLRRILPRRPDLKLVITSATIDPGRFSRHFGDAPVVEVSGRTYPVEVRYRPLEDPDGADRDQVDGIGDAVEELLREKPGDVLVFLSGEREIRDTADALRGRLGDGVEILPLYARLSDAEQRRVFTAHRGRRVVLATNVAETSLTVPGIRYVVDPGTARISRYSARLKVQRLPIEPISQASADQRKGRCGRVAEGICIRLYAEEDFVARPRYTDPEILRTSLAAVILQMAWVGLGDIEDFPFLDPPDRRQIRDGLNLLDELAAIEQDRRLTPLGRRLARLPVDPRLGRMVLEADRLGCAEEVIVIAAALSIQDPRERPAEQQEAADAQHRRFADETSDFLSYLKLWHHLRGGRRELSGNQFRKRCKAEFLHHLRIREWQDLAGQLRGAAREAGVTLNEQPAEPREIHAALLAGLLSHVGVRDEGRREYLGARGARFAIFPGSALARKPPAWVMVAELVETSRLWGRVAARIEPESIEPLAAHLVKRTYSEPHWERRRGSVVATERVTLYGLPIVTGRKVAYGKIDPVLARDLFIRRALVEGDWDTRHRFFHANRELLEEVEELEHRTRRRDLLVDDATLHDFYEQRIPADVVSAAHFDRWWRDAREADPDLLTFSRQLVIDERAAADLDPQGWPPAWRQGDVTLPLTYRFEPGADDDGVTAHVPLAALAQLRPIGFDWLVPALREELVTALLRTLPKDLRRPLVPVPETAAAVLAALEPRRRPLLDSLATALEQLRGVRAAPSDFDPGRLPDHLRMRFAIEEPDGRAVAAGRDLEALRARVRPRLRADLAARTAGLERTGLRAWTIGTLPRTVELPGTGGAVVAYPALADEGETVGVRVLDTPAAQAAAMRAGTRRLLELTVPSPVRWVRGRLSSAAQLALATAPHGSVAAVLEDATVAAIDALTAEAGGPAWDDAGFARLRDHVAGHLAERTAQVVDGVVAVLDAEREVRRAMEPLMAPPVEPARRDVEAQVRRLVPPGFIAEAGVARLGDVERYLRAAAHRLERLPNNPAADLDRMRAINALEEAYRQRITTWPQGRPLPDALREVPWLLQELRVAQFAQGFGARGQVSAKRIRRILDEA</sequence>
<dbReference type="InterPro" id="IPR001650">
    <property type="entry name" value="Helicase_C-like"/>
</dbReference>
<dbReference type="Pfam" id="PF00270">
    <property type="entry name" value="DEAD"/>
    <property type="match status" value="1"/>
</dbReference>
<protein>
    <recommendedName>
        <fullName evidence="2">RNA helicase</fullName>
        <ecNumber evidence="2">3.6.4.13</ecNumber>
    </recommendedName>
</protein>
<dbReference type="InterPro" id="IPR011709">
    <property type="entry name" value="DEAD-box_helicase_OB_fold"/>
</dbReference>
<dbReference type="InterPro" id="IPR011545">
    <property type="entry name" value="DEAD/DEAH_box_helicase_dom"/>
</dbReference>
<dbReference type="Gene3D" id="3.40.50.300">
    <property type="entry name" value="P-loop containing nucleotide triphosphate hydrolases"/>
    <property type="match status" value="2"/>
</dbReference>
<evidence type="ECO:0000313" key="11">
    <source>
        <dbReference type="Proteomes" id="UP001162834"/>
    </source>
</evidence>
<dbReference type="KEGG" id="sbae:DSM104329_02776"/>
<dbReference type="EMBL" id="CP087164">
    <property type="protein sequence ID" value="UGS36372.1"/>
    <property type="molecule type" value="Genomic_DNA"/>
</dbReference>
<dbReference type="SMART" id="SM00490">
    <property type="entry name" value="HELICc"/>
    <property type="match status" value="1"/>
</dbReference>
<dbReference type="Pfam" id="PF07717">
    <property type="entry name" value="OB_NTP_bind"/>
    <property type="match status" value="1"/>
</dbReference>
<dbReference type="GO" id="GO:0016787">
    <property type="term" value="F:hydrolase activity"/>
    <property type="evidence" value="ECO:0007669"/>
    <property type="project" value="UniProtKB-KW"/>
</dbReference>
<dbReference type="SMART" id="SM00382">
    <property type="entry name" value="AAA"/>
    <property type="match status" value="1"/>
</dbReference>
<dbReference type="NCBIfam" id="NF008348">
    <property type="entry name" value="PRK11131.1"/>
    <property type="match status" value="1"/>
</dbReference>
<evidence type="ECO:0000256" key="2">
    <source>
        <dbReference type="ARBA" id="ARBA00012552"/>
    </source>
</evidence>
<gene>
    <name evidence="10" type="ORF">DSM104329_02776</name>
</gene>
<dbReference type="InterPro" id="IPR003593">
    <property type="entry name" value="AAA+_ATPase"/>
</dbReference>
<proteinExistence type="inferred from homology"/>
<keyword evidence="3" id="KW-0547">Nucleotide-binding</keyword>
<comment type="similarity">
    <text evidence="1">Belongs to the DEAD box helicase family. DEAH subfamily.</text>
</comment>
<keyword evidence="5" id="KW-0347">Helicase</keyword>
<dbReference type="PANTHER" id="PTHR18934:SF99">
    <property type="entry name" value="ATP-DEPENDENT RNA HELICASE DHX37-RELATED"/>
    <property type="match status" value="1"/>
</dbReference>
<keyword evidence="11" id="KW-1185">Reference proteome</keyword>
<name>A0A9E7C1A4_9ACTN</name>
<dbReference type="InterPro" id="IPR014001">
    <property type="entry name" value="Helicase_ATP-bd"/>
</dbReference>
<dbReference type="NCBIfam" id="TIGR01967">
    <property type="entry name" value="DEAH_box_HrpA"/>
    <property type="match status" value="1"/>
</dbReference>
<reference evidence="10" key="1">
    <citation type="journal article" date="2022" name="Int. J. Syst. Evol. Microbiol.">
        <title>Pseudomonas aegrilactucae sp. nov. and Pseudomonas morbosilactucae sp. nov., pathogens causing bacterial rot of lettuce in Japan.</title>
        <authorList>
            <person name="Sawada H."/>
            <person name="Fujikawa T."/>
            <person name="Satou M."/>
        </authorList>
    </citation>
    <scope>NUCLEOTIDE SEQUENCE</scope>
    <source>
        <strain evidence="10">0166_1</strain>
    </source>
</reference>
<dbReference type="PROSITE" id="PS51192">
    <property type="entry name" value="HELICASE_ATP_BIND_1"/>
    <property type="match status" value="1"/>
</dbReference>
<dbReference type="GO" id="GO:0003723">
    <property type="term" value="F:RNA binding"/>
    <property type="evidence" value="ECO:0007669"/>
    <property type="project" value="TreeGrafter"/>
</dbReference>
<evidence type="ECO:0000256" key="6">
    <source>
        <dbReference type="ARBA" id="ARBA00022840"/>
    </source>
</evidence>
<feature type="domain" description="Helicase C-terminal" evidence="9">
    <location>
        <begin position="262"/>
        <end position="432"/>
    </location>
</feature>
<dbReference type="PANTHER" id="PTHR18934">
    <property type="entry name" value="ATP-DEPENDENT RNA HELICASE"/>
    <property type="match status" value="1"/>
</dbReference>
<dbReference type="CDD" id="cd18791">
    <property type="entry name" value="SF2_C_RHA"/>
    <property type="match status" value="1"/>
</dbReference>
<dbReference type="Pfam" id="PF00271">
    <property type="entry name" value="Helicase_C"/>
    <property type="match status" value="1"/>
</dbReference>
<dbReference type="Pfam" id="PF11898">
    <property type="entry name" value="DUF3418"/>
    <property type="match status" value="1"/>
</dbReference>
<dbReference type="InterPro" id="IPR024590">
    <property type="entry name" value="HrpA_C"/>
</dbReference>